<dbReference type="Gene3D" id="1.10.287.950">
    <property type="entry name" value="Methyl-accepting chemotaxis protein"/>
    <property type="match status" value="1"/>
</dbReference>
<dbReference type="PROSITE" id="PS50113">
    <property type="entry name" value="PAC"/>
    <property type="match status" value="1"/>
</dbReference>
<feature type="domain" description="PAS" evidence="3">
    <location>
        <begin position="34"/>
        <end position="64"/>
    </location>
</feature>
<dbReference type="PROSITE" id="PS50111">
    <property type="entry name" value="CHEMOTAXIS_TRANSDUC_2"/>
    <property type="match status" value="1"/>
</dbReference>
<organism evidence="5 6">
    <name type="scientific">Alteromonas gilva</name>
    <dbReference type="NCBI Taxonomy" id="2987522"/>
    <lineage>
        <taxon>Bacteria</taxon>
        <taxon>Pseudomonadati</taxon>
        <taxon>Pseudomonadota</taxon>
        <taxon>Gammaproteobacteria</taxon>
        <taxon>Alteromonadales</taxon>
        <taxon>Alteromonadaceae</taxon>
        <taxon>Alteromonas/Salinimonas group</taxon>
        <taxon>Alteromonas</taxon>
    </lineage>
</organism>
<dbReference type="SUPFAM" id="SSF55785">
    <property type="entry name" value="PYP-like sensor domain (PAS domain)"/>
    <property type="match status" value="2"/>
</dbReference>
<reference evidence="5 6" key="1">
    <citation type="submission" date="2022-10" db="EMBL/GenBank/DDBJ databases">
        <title>Alteromonas sp. chi3 Genome sequencing.</title>
        <authorList>
            <person name="Park S."/>
        </authorList>
    </citation>
    <scope>NUCLEOTIDE SEQUENCE [LARGE SCALE GENOMIC DNA]</scope>
    <source>
        <strain evidence="6">chi3</strain>
    </source>
</reference>
<protein>
    <submittedName>
        <fullName evidence="5">PAS domain-containing methyl-accepting chemotaxis protein</fullName>
    </submittedName>
</protein>
<dbReference type="InterPro" id="IPR000014">
    <property type="entry name" value="PAS"/>
</dbReference>
<sequence length="430" mass="47652">MLFRKKVVEDNSVVMLENNQDSAALDAIKQHVGMISFKPDGTIIDANDLLLKVVGYQSEELEGKHHRILCNANYASSEEYQQFWRDLARGEFKKGCFLRRNKHGDCVWLEATYFPVKNAQGEVVRILKLANDVTAKQRELMDNLAKLTALDRSTAVIEFKPDGTIVNANQNFLDTMKVSLDDIKGKHHRIFCDDKFYKNNPDFWEKLARGGLETGRFQRIDSQGNTVWLEATYNPVFDEYNKVTKVLKFATNITSRVEAARNAIALASETSEKTAVHTDDAVKSLSEAESLSATIQRLVTGATQSSEKLSQQSADIRNIVSTIRSIAEQTNLLALNAAIEAARAGEAGRGFAVVADEVRTLAARAASATEEIEDVVNTNAVLIADINEQTQSIFTSTEESQKAIESVSLNVKDARDGMDSLVAEIQGLIR</sequence>
<dbReference type="Gene3D" id="3.30.450.20">
    <property type="entry name" value="PAS domain"/>
    <property type="match status" value="2"/>
</dbReference>
<keyword evidence="6" id="KW-1185">Reference proteome</keyword>
<dbReference type="InterPro" id="IPR035965">
    <property type="entry name" value="PAS-like_dom_sf"/>
</dbReference>
<comment type="caution">
    <text evidence="5">The sequence shown here is derived from an EMBL/GenBank/DDBJ whole genome shotgun (WGS) entry which is preliminary data.</text>
</comment>
<feature type="domain" description="PAC" evidence="4">
    <location>
        <begin position="213"/>
        <end position="265"/>
    </location>
</feature>
<feature type="domain" description="Methyl-accepting transducer" evidence="2">
    <location>
        <begin position="252"/>
        <end position="430"/>
    </location>
</feature>
<evidence type="ECO:0000259" key="2">
    <source>
        <dbReference type="PROSITE" id="PS50111"/>
    </source>
</evidence>
<evidence type="ECO:0000259" key="3">
    <source>
        <dbReference type="PROSITE" id="PS50112"/>
    </source>
</evidence>
<evidence type="ECO:0000259" key="4">
    <source>
        <dbReference type="PROSITE" id="PS50113"/>
    </source>
</evidence>
<dbReference type="SMART" id="SM00283">
    <property type="entry name" value="MA"/>
    <property type="match status" value="1"/>
</dbReference>
<dbReference type="PANTHER" id="PTHR24422">
    <property type="entry name" value="CHEMOTAXIS PROTEIN METHYLTRANSFERASE"/>
    <property type="match status" value="1"/>
</dbReference>
<keyword evidence="1" id="KW-0807">Transducer</keyword>
<dbReference type="CDD" id="cd00130">
    <property type="entry name" value="PAS"/>
    <property type="match status" value="2"/>
</dbReference>
<dbReference type="SMART" id="SM00086">
    <property type="entry name" value="PAC"/>
    <property type="match status" value="2"/>
</dbReference>
<dbReference type="Proteomes" id="UP001218788">
    <property type="component" value="Unassembled WGS sequence"/>
</dbReference>
<evidence type="ECO:0000313" key="5">
    <source>
        <dbReference type="EMBL" id="MDC8830219.1"/>
    </source>
</evidence>
<dbReference type="InterPro" id="IPR004089">
    <property type="entry name" value="MCPsignal_dom"/>
</dbReference>
<dbReference type="InterPro" id="IPR050903">
    <property type="entry name" value="Bact_Chemotaxis_MeTrfase"/>
</dbReference>
<evidence type="ECO:0000256" key="1">
    <source>
        <dbReference type="PROSITE-ProRule" id="PRU00284"/>
    </source>
</evidence>
<dbReference type="Pfam" id="PF00015">
    <property type="entry name" value="MCPsignal"/>
    <property type="match status" value="1"/>
</dbReference>
<dbReference type="EMBL" id="JAQQXP010000001">
    <property type="protein sequence ID" value="MDC8830219.1"/>
    <property type="molecule type" value="Genomic_DNA"/>
</dbReference>
<dbReference type="InterPro" id="IPR001610">
    <property type="entry name" value="PAC"/>
</dbReference>
<gene>
    <name evidence="5" type="ORF">OIK42_05525</name>
</gene>
<name>A0ABT5KZM2_9ALTE</name>
<dbReference type="Pfam" id="PF13426">
    <property type="entry name" value="PAS_9"/>
    <property type="match status" value="2"/>
</dbReference>
<dbReference type="NCBIfam" id="TIGR00229">
    <property type="entry name" value="sensory_box"/>
    <property type="match status" value="2"/>
</dbReference>
<dbReference type="InterPro" id="IPR000700">
    <property type="entry name" value="PAS-assoc_C"/>
</dbReference>
<dbReference type="SUPFAM" id="SSF58104">
    <property type="entry name" value="Methyl-accepting chemotaxis protein (MCP) signaling domain"/>
    <property type="match status" value="1"/>
</dbReference>
<accession>A0ABT5KZM2</accession>
<dbReference type="PANTHER" id="PTHR24422:SF10">
    <property type="entry name" value="CHEMOTAXIS PROTEIN METHYLTRANSFERASE 2"/>
    <property type="match status" value="1"/>
</dbReference>
<dbReference type="PROSITE" id="PS50112">
    <property type="entry name" value="PAS"/>
    <property type="match status" value="1"/>
</dbReference>
<proteinExistence type="predicted"/>
<evidence type="ECO:0000313" key="6">
    <source>
        <dbReference type="Proteomes" id="UP001218788"/>
    </source>
</evidence>